<dbReference type="PANTHER" id="PTHR43806:SF67">
    <property type="entry name" value="EGF-LIKE DOMAIN-CONTAINING PROTEIN"/>
    <property type="match status" value="1"/>
</dbReference>
<feature type="domain" description="Secretion system C-terminal sorting" evidence="7">
    <location>
        <begin position="452"/>
        <end position="529"/>
    </location>
</feature>
<dbReference type="InterPro" id="IPR023828">
    <property type="entry name" value="Peptidase_S8_Ser-AS"/>
</dbReference>
<feature type="active site" description="Charge relay system" evidence="5">
    <location>
        <position position="206"/>
    </location>
</feature>
<dbReference type="InterPro" id="IPR036852">
    <property type="entry name" value="Peptidase_S8/S53_dom_sf"/>
</dbReference>
<dbReference type="CDD" id="cd07493">
    <property type="entry name" value="Peptidases_S8_9"/>
    <property type="match status" value="1"/>
</dbReference>
<dbReference type="Proteomes" id="UP000256779">
    <property type="component" value="Unassembled WGS sequence"/>
</dbReference>
<feature type="active site" description="Charge relay system" evidence="5">
    <location>
        <position position="166"/>
    </location>
</feature>
<evidence type="ECO:0000256" key="4">
    <source>
        <dbReference type="ARBA" id="ARBA00022825"/>
    </source>
</evidence>
<dbReference type="PROSITE" id="PS51892">
    <property type="entry name" value="SUBTILASE"/>
    <property type="match status" value="1"/>
</dbReference>
<dbReference type="Gene3D" id="3.40.50.200">
    <property type="entry name" value="Peptidase S8/S53 domain"/>
    <property type="match status" value="1"/>
</dbReference>
<evidence type="ECO:0000259" key="6">
    <source>
        <dbReference type="Pfam" id="PF00082"/>
    </source>
</evidence>
<dbReference type="InterPro" id="IPR015500">
    <property type="entry name" value="Peptidase_S8_subtilisin-rel"/>
</dbReference>
<comment type="caution">
    <text evidence="8">The sequence shown here is derived from an EMBL/GenBank/DDBJ whole genome shotgun (WGS) entry which is preliminary data.</text>
</comment>
<dbReference type="GO" id="GO:0004252">
    <property type="term" value="F:serine-type endopeptidase activity"/>
    <property type="evidence" value="ECO:0007669"/>
    <property type="project" value="UniProtKB-UniRule"/>
</dbReference>
<evidence type="ECO:0000256" key="3">
    <source>
        <dbReference type="ARBA" id="ARBA00022801"/>
    </source>
</evidence>
<evidence type="ECO:0000256" key="2">
    <source>
        <dbReference type="ARBA" id="ARBA00022670"/>
    </source>
</evidence>
<dbReference type="InterPro" id="IPR000209">
    <property type="entry name" value="Peptidase_S8/S53_dom"/>
</dbReference>
<dbReference type="NCBIfam" id="TIGR04183">
    <property type="entry name" value="Por_Secre_tail"/>
    <property type="match status" value="1"/>
</dbReference>
<evidence type="ECO:0000256" key="5">
    <source>
        <dbReference type="PROSITE-ProRule" id="PRU01240"/>
    </source>
</evidence>
<keyword evidence="3 5" id="KW-0378">Hydrolase</keyword>
<dbReference type="PRINTS" id="PR00723">
    <property type="entry name" value="SUBTILISIN"/>
</dbReference>
<dbReference type="InterPro" id="IPR026444">
    <property type="entry name" value="Secre_tail"/>
</dbReference>
<comment type="similarity">
    <text evidence="1 5">Belongs to the peptidase S8 family.</text>
</comment>
<proteinExistence type="inferred from homology"/>
<dbReference type="PROSITE" id="PS00138">
    <property type="entry name" value="SUBTILASE_SER"/>
    <property type="match status" value="1"/>
</dbReference>
<dbReference type="EMBL" id="QREG01000021">
    <property type="protein sequence ID" value="RED94367.1"/>
    <property type="molecule type" value="Genomic_DNA"/>
</dbReference>
<dbReference type="Pfam" id="PF18962">
    <property type="entry name" value="Por_Secre_tail"/>
    <property type="match status" value="1"/>
</dbReference>
<dbReference type="Pfam" id="PF00082">
    <property type="entry name" value="Peptidase_S8"/>
    <property type="match status" value="1"/>
</dbReference>
<feature type="domain" description="Peptidase S8/S53" evidence="6">
    <location>
        <begin position="158"/>
        <end position="438"/>
    </location>
</feature>
<dbReference type="PANTHER" id="PTHR43806">
    <property type="entry name" value="PEPTIDASE S8"/>
    <property type="match status" value="1"/>
</dbReference>
<feature type="active site" description="Charge relay system" evidence="5">
    <location>
        <position position="392"/>
    </location>
</feature>
<keyword evidence="9" id="KW-1185">Reference proteome</keyword>
<dbReference type="InterPro" id="IPR017317">
    <property type="entry name" value="Pept_S8_subtilisin_bacteroid-2"/>
</dbReference>
<evidence type="ECO:0000256" key="1">
    <source>
        <dbReference type="ARBA" id="ARBA00011073"/>
    </source>
</evidence>
<gene>
    <name evidence="8" type="ORF">C7460_12154</name>
</gene>
<keyword evidence="2 5" id="KW-0645">Protease</keyword>
<dbReference type="InterPro" id="IPR050131">
    <property type="entry name" value="Peptidase_S8_subtilisin-like"/>
</dbReference>
<sequence length="531" mass="57922">MVLQVAFLWAAKGQDRYMVFFSDKDNVPYSLEQPDAFLSDRAIARRSAQGIAITVQDLPVDTEYVAQVEGEGADVFFTSRWFNAALVQMDDTQRISVTNLPFVDSVTYIAKGAVLSHDLGGYEVPQDFLDPDRVSGNSHTQLTMLGAKDMHEDGFTGEGKVIAVFDAGFPGVNVYKPFEHIFTENRLIGTKDFIRNSGNVFQYNAHGTAVLSCIGGMYEEVFSGTAPDASYILCVTEDVENEYRIEEYNWLLAAEYADSAGADVINASLGYSTFSDGSMDYTYQDMNGKNTIVARAASYAADRGIVVVVSAGNEGNGSWKYITSPGDADDVLTVGSVDSRYERSGFSSFGPTADGRIKPDVSAMGTFTSIFTVGQSRGEVVSGMITTGNGTSFAAPQIAGFAAATWQANPDWNSQQVIESIKLSGSNADEPNSEIGYGVPKYESEVPGAFTVYPNPFKDNMIFVEFGNVEIKGRLTIDLQDTKGNKIFSTKLSARDRLDRIEIEVKPSENGTYFLTLHSRGFKKTVKLIKI</sequence>
<name>A0A3D9L066_MARFU</name>
<dbReference type="SUPFAM" id="SSF52743">
    <property type="entry name" value="Subtilisin-like"/>
    <property type="match status" value="1"/>
</dbReference>
<evidence type="ECO:0000313" key="9">
    <source>
        <dbReference type="Proteomes" id="UP000256779"/>
    </source>
</evidence>
<evidence type="ECO:0000313" key="8">
    <source>
        <dbReference type="EMBL" id="RED94367.1"/>
    </source>
</evidence>
<dbReference type="AlphaFoldDB" id="A0A3D9L066"/>
<organism evidence="8 9">
    <name type="scientific">Marinoscillum furvescens DSM 4134</name>
    <dbReference type="NCBI Taxonomy" id="1122208"/>
    <lineage>
        <taxon>Bacteria</taxon>
        <taxon>Pseudomonadati</taxon>
        <taxon>Bacteroidota</taxon>
        <taxon>Cytophagia</taxon>
        <taxon>Cytophagales</taxon>
        <taxon>Reichenbachiellaceae</taxon>
        <taxon>Marinoscillum</taxon>
    </lineage>
</organism>
<accession>A0A3D9L066</accession>
<reference evidence="8 9" key="1">
    <citation type="submission" date="2018-07" db="EMBL/GenBank/DDBJ databases">
        <title>Genomic Encyclopedia of Type Strains, Phase IV (KMG-IV): sequencing the most valuable type-strain genomes for metagenomic binning, comparative biology and taxonomic classification.</title>
        <authorList>
            <person name="Goeker M."/>
        </authorList>
    </citation>
    <scope>NUCLEOTIDE SEQUENCE [LARGE SCALE GENOMIC DNA]</scope>
    <source>
        <strain evidence="8 9">DSM 4134</strain>
    </source>
</reference>
<keyword evidence="4 5" id="KW-0720">Serine protease</keyword>
<protein>
    <submittedName>
        <fullName evidence="8">Putative secreted protein (Por secretion system target)</fullName>
    </submittedName>
</protein>
<dbReference type="PIRSF" id="PIRSF037903">
    <property type="entry name" value="Subtilisin_rel_GFO_2223"/>
    <property type="match status" value="1"/>
</dbReference>
<dbReference type="GO" id="GO:0006508">
    <property type="term" value="P:proteolysis"/>
    <property type="evidence" value="ECO:0007669"/>
    <property type="project" value="UniProtKB-KW"/>
</dbReference>
<evidence type="ECO:0000259" key="7">
    <source>
        <dbReference type="Pfam" id="PF18962"/>
    </source>
</evidence>